<evidence type="ECO:0000256" key="1">
    <source>
        <dbReference type="ARBA" id="ARBA00004141"/>
    </source>
</evidence>
<feature type="transmembrane region" description="Helical" evidence="5">
    <location>
        <begin position="341"/>
        <end position="361"/>
    </location>
</feature>
<feature type="transmembrane region" description="Helical" evidence="5">
    <location>
        <begin position="317"/>
        <end position="334"/>
    </location>
</feature>
<feature type="transmembrane region" description="Helical" evidence="5">
    <location>
        <begin position="294"/>
        <end position="311"/>
    </location>
</feature>
<dbReference type="AlphaFoldDB" id="A0A917A9Q8"/>
<gene>
    <name evidence="6" type="ORF">GCM10011510_18790</name>
</gene>
<name>A0A917A9Q8_9STRE</name>
<comment type="subcellular location">
    <subcellularLocation>
        <location evidence="1">Membrane</location>
        <topology evidence="1">Multi-pass membrane protein</topology>
    </subcellularLocation>
</comment>
<feature type="transmembrane region" description="Helical" evidence="5">
    <location>
        <begin position="254"/>
        <end position="273"/>
    </location>
</feature>
<proteinExistence type="predicted"/>
<dbReference type="RefSeq" id="WP_068992087.1">
    <property type="nucleotide sequence ID" value="NZ_BMJN01000050.1"/>
</dbReference>
<keyword evidence="2 5" id="KW-0812">Transmembrane</keyword>
<dbReference type="InterPro" id="IPR001807">
    <property type="entry name" value="ClC"/>
</dbReference>
<evidence type="ECO:0000313" key="7">
    <source>
        <dbReference type="Proteomes" id="UP000660801"/>
    </source>
</evidence>
<accession>A0A917A9Q8</accession>
<evidence type="ECO:0000256" key="5">
    <source>
        <dbReference type="SAM" id="Phobius"/>
    </source>
</evidence>
<reference evidence="6" key="2">
    <citation type="submission" date="2020-09" db="EMBL/GenBank/DDBJ databases">
        <authorList>
            <person name="Sun Q."/>
            <person name="Zhou Y."/>
        </authorList>
    </citation>
    <scope>NUCLEOTIDE SEQUENCE</scope>
    <source>
        <strain evidence="6">CGMCC 1.15533</strain>
    </source>
</reference>
<feature type="transmembrane region" description="Helical" evidence="5">
    <location>
        <begin position="12"/>
        <end position="39"/>
    </location>
</feature>
<feature type="transmembrane region" description="Helical" evidence="5">
    <location>
        <begin position="209"/>
        <end position="234"/>
    </location>
</feature>
<feature type="transmembrane region" description="Helical" evidence="5">
    <location>
        <begin position="177"/>
        <end position="197"/>
    </location>
</feature>
<dbReference type="EMBL" id="BMJN01000050">
    <property type="protein sequence ID" value="GGE37692.1"/>
    <property type="molecule type" value="Genomic_DNA"/>
</dbReference>
<dbReference type="Gene3D" id="1.10.3080.10">
    <property type="entry name" value="Clc chloride channel"/>
    <property type="match status" value="1"/>
</dbReference>
<dbReference type="InterPro" id="IPR050368">
    <property type="entry name" value="ClC-type_chloride_channel"/>
</dbReference>
<comment type="caution">
    <text evidence="6">The sequence shown here is derived from an EMBL/GenBank/DDBJ whole genome shotgun (WGS) entry which is preliminary data.</text>
</comment>
<dbReference type="SUPFAM" id="SSF81340">
    <property type="entry name" value="Clc chloride channel"/>
    <property type="match status" value="1"/>
</dbReference>
<feature type="transmembrane region" description="Helical" evidence="5">
    <location>
        <begin position="45"/>
        <end position="64"/>
    </location>
</feature>
<keyword evidence="4 5" id="KW-0472">Membrane</keyword>
<dbReference type="InterPro" id="IPR014743">
    <property type="entry name" value="Cl-channel_core"/>
</dbReference>
<keyword evidence="7" id="KW-1185">Reference proteome</keyword>
<protein>
    <submittedName>
        <fullName evidence="6">Voltage-gated chloride channel protein</fullName>
    </submittedName>
</protein>
<evidence type="ECO:0000256" key="4">
    <source>
        <dbReference type="ARBA" id="ARBA00023136"/>
    </source>
</evidence>
<dbReference type="Pfam" id="PF00654">
    <property type="entry name" value="Voltage_CLC"/>
    <property type="match status" value="1"/>
</dbReference>
<reference evidence="6" key="1">
    <citation type="journal article" date="2014" name="Int. J. Syst. Evol. Microbiol.">
        <title>Complete genome sequence of Corynebacterium casei LMG S-19264T (=DSM 44701T), isolated from a smear-ripened cheese.</title>
        <authorList>
            <consortium name="US DOE Joint Genome Institute (JGI-PGF)"/>
            <person name="Walter F."/>
            <person name="Albersmeier A."/>
            <person name="Kalinowski J."/>
            <person name="Ruckert C."/>
        </authorList>
    </citation>
    <scope>NUCLEOTIDE SEQUENCE</scope>
    <source>
        <strain evidence="6">CGMCC 1.15533</strain>
    </source>
</reference>
<evidence type="ECO:0000256" key="3">
    <source>
        <dbReference type="ARBA" id="ARBA00022989"/>
    </source>
</evidence>
<organism evidence="6 7">
    <name type="scientific">Streptococcus himalayensis</name>
    <dbReference type="NCBI Taxonomy" id="1888195"/>
    <lineage>
        <taxon>Bacteria</taxon>
        <taxon>Bacillati</taxon>
        <taxon>Bacillota</taxon>
        <taxon>Bacilli</taxon>
        <taxon>Lactobacillales</taxon>
        <taxon>Streptococcaceae</taxon>
        <taxon>Streptococcus</taxon>
    </lineage>
</organism>
<dbReference type="PANTHER" id="PTHR43427:SF12">
    <property type="entry name" value="CHLORIDE TRANSPORTER"/>
    <property type="match status" value="1"/>
</dbReference>
<feature type="transmembrane region" description="Helical" evidence="5">
    <location>
        <begin position="141"/>
        <end position="165"/>
    </location>
</feature>
<dbReference type="Proteomes" id="UP000660801">
    <property type="component" value="Unassembled WGS sequence"/>
</dbReference>
<dbReference type="GO" id="GO:0016020">
    <property type="term" value="C:membrane"/>
    <property type="evidence" value="ECO:0007669"/>
    <property type="project" value="UniProtKB-SubCell"/>
</dbReference>
<sequence>MTRLIKAKEFILWSLFALVIGFLAGILATCFGQILLWVGEIRSNYIFVLLPFLPLIGLVIVWLYQRYGGRASQGMSLVFKVGQGEKEEIPRRLIPLVIVTTWFTHLFGGSAGREGVAVQLGATLSYQLGKRFFSLQEQRRLIVIGMAAGFAGLFQTPLAATLFAMEVLVVGSLALSAMWPALIAAFVASQTAHFLGLEKFSHALMDAPVWTSDLFGTLLILGFLFGLCGNAFAWCLSQTKALLNQYFPNPYRRVLILGTVLSVLLLVGQGRYAGLGTNLIAASFSGQAIASYDWIFKLLLTVLTLAVGYQGGEVTPLFAIGSSLGVVLAPFFGLPLEFVAALGYASVFAAATSTFLGPILIGCEVFGFEHFPAFFLVCSLAFLLNRANSIYSGQKIRE</sequence>
<feature type="transmembrane region" description="Helical" evidence="5">
    <location>
        <begin position="373"/>
        <end position="391"/>
    </location>
</feature>
<dbReference type="OrthoDB" id="9767361at2"/>
<evidence type="ECO:0000313" key="6">
    <source>
        <dbReference type="EMBL" id="GGE37692.1"/>
    </source>
</evidence>
<evidence type="ECO:0000256" key="2">
    <source>
        <dbReference type="ARBA" id="ARBA00022692"/>
    </source>
</evidence>
<keyword evidence="3 5" id="KW-1133">Transmembrane helix</keyword>
<dbReference type="GO" id="GO:0015108">
    <property type="term" value="F:chloride transmembrane transporter activity"/>
    <property type="evidence" value="ECO:0007669"/>
    <property type="project" value="InterPro"/>
</dbReference>
<dbReference type="PANTHER" id="PTHR43427">
    <property type="entry name" value="CHLORIDE CHANNEL PROTEIN CLC-E"/>
    <property type="match status" value="1"/>
</dbReference>